<keyword evidence="8" id="KW-1133">Transmembrane helix</keyword>
<feature type="domain" description="BPTI/Kunitz inhibitor" evidence="10">
    <location>
        <begin position="247"/>
        <end position="297"/>
    </location>
</feature>
<dbReference type="GeneTree" id="ENSGT00940000160348"/>
<dbReference type="InterPro" id="IPR002223">
    <property type="entry name" value="Kunitz_BPTI"/>
</dbReference>
<dbReference type="PROSITE" id="PS50279">
    <property type="entry name" value="BPTI_KUNITZ_2"/>
    <property type="match status" value="3"/>
</dbReference>
<keyword evidence="6" id="KW-0325">Glycoprotein</keyword>
<dbReference type="OMA" id="CDWDQST"/>
<evidence type="ECO:0000256" key="9">
    <source>
        <dbReference type="SAM" id="SignalP"/>
    </source>
</evidence>
<dbReference type="SUPFAM" id="SSF57362">
    <property type="entry name" value="BPTI-like"/>
    <property type="match status" value="3"/>
</dbReference>
<feature type="signal peptide" evidence="9">
    <location>
        <begin position="1"/>
        <end position="25"/>
    </location>
</feature>
<proteinExistence type="predicted"/>
<feature type="domain" description="BPTI/Kunitz inhibitor" evidence="10">
    <location>
        <begin position="322"/>
        <end position="372"/>
    </location>
</feature>
<keyword evidence="3" id="KW-0722">Serine protease inhibitor</keyword>
<evidence type="ECO:0000259" key="10">
    <source>
        <dbReference type="PROSITE" id="PS50279"/>
    </source>
</evidence>
<evidence type="ECO:0000256" key="8">
    <source>
        <dbReference type="SAM" id="Phobius"/>
    </source>
</evidence>
<accession>A0A3B3CB34</accession>
<evidence type="ECO:0000256" key="5">
    <source>
        <dbReference type="ARBA" id="ARBA00023157"/>
    </source>
</evidence>
<dbReference type="InterPro" id="IPR013980">
    <property type="entry name" value="MANSC_dom"/>
</dbReference>
<dbReference type="Gene3D" id="4.10.410.10">
    <property type="entry name" value="Pancreatic trypsin inhibitor Kunitz domain"/>
    <property type="match status" value="3"/>
</dbReference>
<evidence type="ECO:0000256" key="6">
    <source>
        <dbReference type="ARBA" id="ARBA00023180"/>
    </source>
</evidence>
<dbReference type="AlphaFoldDB" id="A0A3B3CB34"/>
<keyword evidence="2" id="KW-0646">Protease inhibitor</keyword>
<dbReference type="PRINTS" id="PR00759">
    <property type="entry name" value="BASICPTASE"/>
</dbReference>
<reference evidence="12" key="1">
    <citation type="submission" date="2025-05" db="UniProtKB">
        <authorList>
            <consortium name="Ensembl"/>
        </authorList>
    </citation>
    <scope>IDENTIFICATION</scope>
</reference>
<dbReference type="PANTHER" id="PTHR47247:SF1">
    <property type="entry name" value="KUNITZ-TYPE PROTEASE INHIBITOR 2"/>
    <property type="match status" value="1"/>
</dbReference>
<evidence type="ECO:0000256" key="3">
    <source>
        <dbReference type="ARBA" id="ARBA00022900"/>
    </source>
</evidence>
<evidence type="ECO:0000313" key="13">
    <source>
        <dbReference type="Proteomes" id="UP000261560"/>
    </source>
</evidence>
<dbReference type="Ensembl" id="ENSOMET00000023070.1">
    <property type="protein sequence ID" value="ENSOMEP00000015020.1"/>
    <property type="gene ID" value="ENSOMEG00000016565.1"/>
</dbReference>
<reference evidence="11" key="2">
    <citation type="journal article" name="BMC Genomics">
        <title>Long-read sequencing and de novo genome assembly of marine medaka (Oryzias melastigma).</title>
        <authorList>
            <person name="Liang P."/>
            <person name="Saqib H.S.A."/>
            <person name="Ni X."/>
            <person name="Shen Y."/>
        </authorList>
    </citation>
    <scope>NUCLEOTIDE SEQUENCE</scope>
    <source>
        <strain evidence="11">Bigg-433</strain>
    </source>
</reference>
<dbReference type="OrthoDB" id="196393at2759"/>
<dbReference type="CDD" id="cd22638">
    <property type="entry name" value="Kunitz_amblin-like"/>
    <property type="match status" value="1"/>
</dbReference>
<feature type="compositionally biased region" description="Basic and acidic residues" evidence="7">
    <location>
        <begin position="112"/>
        <end position="128"/>
    </location>
</feature>
<dbReference type="InterPro" id="IPR020901">
    <property type="entry name" value="Prtase_inh_Kunz-CS"/>
</dbReference>
<dbReference type="Proteomes" id="UP000646548">
    <property type="component" value="Unassembled WGS sequence"/>
</dbReference>
<keyword evidence="4 8" id="KW-0472">Membrane</keyword>
<evidence type="ECO:0000256" key="7">
    <source>
        <dbReference type="SAM" id="MobiDB-lite"/>
    </source>
</evidence>
<evidence type="ECO:0000256" key="2">
    <source>
        <dbReference type="ARBA" id="ARBA00022690"/>
    </source>
</evidence>
<dbReference type="Proteomes" id="UP000261560">
    <property type="component" value="Unplaced"/>
</dbReference>
<keyword evidence="9" id="KW-0732">Signal</keyword>
<organism evidence="12 13">
    <name type="scientific">Oryzias melastigma</name>
    <name type="common">Marine medaka</name>
    <dbReference type="NCBI Taxonomy" id="30732"/>
    <lineage>
        <taxon>Eukaryota</taxon>
        <taxon>Metazoa</taxon>
        <taxon>Chordata</taxon>
        <taxon>Craniata</taxon>
        <taxon>Vertebrata</taxon>
        <taxon>Euteleostomi</taxon>
        <taxon>Actinopterygii</taxon>
        <taxon>Neopterygii</taxon>
        <taxon>Teleostei</taxon>
        <taxon>Neoteleostei</taxon>
        <taxon>Acanthomorphata</taxon>
        <taxon>Ovalentaria</taxon>
        <taxon>Atherinomorphae</taxon>
        <taxon>Beloniformes</taxon>
        <taxon>Adrianichthyidae</taxon>
        <taxon>Oryziinae</taxon>
        <taxon>Oryzias</taxon>
    </lineage>
</organism>
<feature type="domain" description="BPTI/Kunitz inhibitor" evidence="10">
    <location>
        <begin position="148"/>
        <end position="198"/>
    </location>
</feature>
<keyword evidence="8" id="KW-0812">Transmembrane</keyword>
<evidence type="ECO:0000256" key="1">
    <source>
        <dbReference type="ARBA" id="ARBA00004370"/>
    </source>
</evidence>
<dbReference type="FunFam" id="4.10.410.10:FF:000004">
    <property type="entry name" value="Tissue factor pathway inhibitor"/>
    <property type="match status" value="1"/>
</dbReference>
<evidence type="ECO:0000313" key="11">
    <source>
        <dbReference type="EMBL" id="KAF6715355.1"/>
    </source>
</evidence>
<dbReference type="PaxDb" id="30732-ENSOMEP00000015020"/>
<sequence>MTLYKQTKFWFCGLLLWVLAVSSLAQDCEWDQSTDPEQALDPISLEYGARLLESEPGDAISCRAACCQDPACDLAQVLLREDGERQCVLVSCRGAQCVLRGDAQSLLFRKERREEGREDAPSPGDRLRVQPLLGLPEPRSNDTNTTQCLQPVKMGSCRAAFPRFFFNASSGSCSSFIYGGCDGNDNNFESQSECEDTCGGASGRVLQVDQPSAPHQVKAPRMAPAPPKSADPQRIGHVFGDVSAENCGSKPDVGPCRAAMPRWYYSTETGNCQRFLYGGCKGNGNNYISEEQCTAACTGFTVLPSSKKESEEDGHRGVRDHCKLKPDPGPCRAAFPKFYYDRDSFSCKSFLYGGCKGNANQFDSTEACMDSCSGDGRYDGHGKAHNRWTAAFFLFATLAAISALLLVTVIIITLRRHRLVRSPSSVSDKEELLPDLDDVSSVESLSVPESPKPEQKA</sequence>
<dbReference type="PANTHER" id="PTHR47247">
    <property type="entry name" value="KUNITZ-TYPE PROTEASE INHIBITOR 2"/>
    <property type="match status" value="1"/>
</dbReference>
<dbReference type="SMART" id="SM00131">
    <property type="entry name" value="KU"/>
    <property type="match status" value="3"/>
</dbReference>
<feature type="region of interest" description="Disordered" evidence="7">
    <location>
        <begin position="112"/>
        <end position="146"/>
    </location>
</feature>
<protein>
    <submittedName>
        <fullName evidence="11">Kunitz-type protease inhibitor 2</fullName>
    </submittedName>
    <submittedName>
        <fullName evidence="12">Kunitz-type serine protease inhibitor 6-like</fullName>
    </submittedName>
</protein>
<dbReference type="FunFam" id="4.10.410.10:FF:000020">
    <property type="entry name" value="Collagen, type VI, alpha 3"/>
    <property type="match status" value="2"/>
</dbReference>
<dbReference type="GO" id="GO:0004867">
    <property type="term" value="F:serine-type endopeptidase inhibitor activity"/>
    <property type="evidence" value="ECO:0007669"/>
    <property type="project" value="UniProtKB-KW"/>
</dbReference>
<gene>
    <name evidence="11" type="ORF">FQA47_005681</name>
</gene>
<feature type="transmembrane region" description="Helical" evidence="8">
    <location>
        <begin position="388"/>
        <end position="414"/>
    </location>
</feature>
<dbReference type="EMBL" id="WKFB01001099">
    <property type="protein sequence ID" value="KAF6715355.1"/>
    <property type="molecule type" value="Genomic_DNA"/>
</dbReference>
<dbReference type="Pfam" id="PF00014">
    <property type="entry name" value="Kunitz_BPTI"/>
    <property type="match status" value="3"/>
</dbReference>
<feature type="chain" id="PRO_5044588756" evidence="9">
    <location>
        <begin position="26"/>
        <end position="457"/>
    </location>
</feature>
<dbReference type="PROSITE" id="PS00280">
    <property type="entry name" value="BPTI_KUNITZ_1"/>
    <property type="match status" value="3"/>
</dbReference>
<keyword evidence="13" id="KW-1185">Reference proteome</keyword>
<name>A0A3B3CB34_ORYME</name>
<evidence type="ECO:0000256" key="4">
    <source>
        <dbReference type="ARBA" id="ARBA00023136"/>
    </source>
</evidence>
<dbReference type="STRING" id="30732.ENSOMEP00000015020"/>
<dbReference type="GO" id="GO:0016020">
    <property type="term" value="C:membrane"/>
    <property type="evidence" value="ECO:0007669"/>
    <property type="project" value="UniProtKB-SubCell"/>
</dbReference>
<dbReference type="Pfam" id="PF07502">
    <property type="entry name" value="MANEC"/>
    <property type="match status" value="1"/>
</dbReference>
<dbReference type="InterPro" id="IPR036880">
    <property type="entry name" value="Kunitz_BPTI_sf"/>
</dbReference>
<comment type="subcellular location">
    <subcellularLocation>
        <location evidence="1">Membrane</location>
    </subcellularLocation>
</comment>
<keyword evidence="5" id="KW-1015">Disulfide bond</keyword>
<evidence type="ECO:0000313" key="12">
    <source>
        <dbReference type="Ensembl" id="ENSOMEP00000015020.1"/>
    </source>
</evidence>